<evidence type="ECO:0000259" key="8">
    <source>
        <dbReference type="Pfam" id="PF02878"/>
    </source>
</evidence>
<keyword evidence="5 7" id="KW-0460">Magnesium</keyword>
<dbReference type="Gene3D" id="3.40.120.10">
    <property type="entry name" value="Alpha-D-Glucose-1,6-Bisphosphate, subunit A, domain 3"/>
    <property type="match status" value="3"/>
</dbReference>
<dbReference type="InterPro" id="IPR016066">
    <property type="entry name" value="A-D-PHexomutase_CS"/>
</dbReference>
<dbReference type="EMBL" id="BMZE01000003">
    <property type="protein sequence ID" value="GHA32626.1"/>
    <property type="molecule type" value="Genomic_DNA"/>
</dbReference>
<keyword evidence="4 7" id="KW-0479">Metal-binding</keyword>
<keyword evidence="6" id="KW-0413">Isomerase</keyword>
<evidence type="ECO:0000259" key="9">
    <source>
        <dbReference type="Pfam" id="PF02879"/>
    </source>
</evidence>
<evidence type="ECO:0000256" key="3">
    <source>
        <dbReference type="ARBA" id="ARBA00022553"/>
    </source>
</evidence>
<dbReference type="RefSeq" id="WP_189426613.1">
    <property type="nucleotide sequence ID" value="NZ_BMZE01000003.1"/>
</dbReference>
<dbReference type="GO" id="GO:0005975">
    <property type="term" value="P:carbohydrate metabolic process"/>
    <property type="evidence" value="ECO:0007669"/>
    <property type="project" value="InterPro"/>
</dbReference>
<dbReference type="PANTHER" id="PTHR42946">
    <property type="entry name" value="PHOSPHOHEXOSE MUTASE"/>
    <property type="match status" value="1"/>
</dbReference>
<dbReference type="GO" id="GO:0005829">
    <property type="term" value="C:cytosol"/>
    <property type="evidence" value="ECO:0007669"/>
    <property type="project" value="TreeGrafter"/>
</dbReference>
<evidence type="ECO:0000313" key="11">
    <source>
        <dbReference type="EMBL" id="GHA32626.1"/>
    </source>
</evidence>
<reference evidence="11" key="2">
    <citation type="submission" date="2020-09" db="EMBL/GenBank/DDBJ databases">
        <authorList>
            <person name="Sun Q."/>
            <person name="Kim S."/>
        </authorList>
    </citation>
    <scope>NUCLEOTIDE SEQUENCE</scope>
    <source>
        <strain evidence="11">KCTC 32437</strain>
    </source>
</reference>
<evidence type="ECO:0000256" key="6">
    <source>
        <dbReference type="ARBA" id="ARBA00023235"/>
    </source>
</evidence>
<keyword evidence="12" id="KW-1185">Reference proteome</keyword>
<accession>A0A918SCH0</accession>
<dbReference type="Pfam" id="PF02880">
    <property type="entry name" value="PGM_PMM_III"/>
    <property type="match status" value="1"/>
</dbReference>
<dbReference type="CDD" id="cd03088">
    <property type="entry name" value="ManB"/>
    <property type="match status" value="1"/>
</dbReference>
<evidence type="ECO:0000259" key="10">
    <source>
        <dbReference type="Pfam" id="PF02880"/>
    </source>
</evidence>
<evidence type="ECO:0000256" key="4">
    <source>
        <dbReference type="ARBA" id="ARBA00022723"/>
    </source>
</evidence>
<dbReference type="GO" id="GO:0000287">
    <property type="term" value="F:magnesium ion binding"/>
    <property type="evidence" value="ECO:0007669"/>
    <property type="project" value="InterPro"/>
</dbReference>
<dbReference type="PROSITE" id="PS00710">
    <property type="entry name" value="PGM_PMM"/>
    <property type="match status" value="1"/>
</dbReference>
<dbReference type="GO" id="GO:0009252">
    <property type="term" value="P:peptidoglycan biosynthetic process"/>
    <property type="evidence" value="ECO:0007669"/>
    <property type="project" value="TreeGrafter"/>
</dbReference>
<dbReference type="InterPro" id="IPR016055">
    <property type="entry name" value="A-D-PHexomutase_a/b/a-I/II/III"/>
</dbReference>
<dbReference type="InterPro" id="IPR005846">
    <property type="entry name" value="A-D-PHexomutase_a/b/a-III"/>
</dbReference>
<feature type="domain" description="Alpha-D-phosphohexomutase alpha/beta/alpha" evidence="9">
    <location>
        <begin position="166"/>
        <end position="251"/>
    </location>
</feature>
<evidence type="ECO:0000256" key="1">
    <source>
        <dbReference type="ARBA" id="ARBA00001946"/>
    </source>
</evidence>
<evidence type="ECO:0000256" key="2">
    <source>
        <dbReference type="ARBA" id="ARBA00010231"/>
    </source>
</evidence>
<dbReference type="PANTHER" id="PTHR42946:SF1">
    <property type="entry name" value="PHOSPHOGLUCOMUTASE (ALPHA-D-GLUCOSE-1,6-BISPHOSPHATE-DEPENDENT)"/>
    <property type="match status" value="1"/>
</dbReference>
<reference evidence="11" key="1">
    <citation type="journal article" date="2014" name="Int. J. Syst. Evol. Microbiol.">
        <title>Complete genome sequence of Corynebacterium casei LMG S-19264T (=DSM 44701T), isolated from a smear-ripened cheese.</title>
        <authorList>
            <consortium name="US DOE Joint Genome Institute (JGI-PGF)"/>
            <person name="Walter F."/>
            <person name="Albersmeier A."/>
            <person name="Kalinowski J."/>
            <person name="Ruckert C."/>
        </authorList>
    </citation>
    <scope>NUCLEOTIDE SEQUENCE</scope>
    <source>
        <strain evidence="11">KCTC 32437</strain>
    </source>
</reference>
<dbReference type="SUPFAM" id="SSF53738">
    <property type="entry name" value="Phosphoglucomutase, first 3 domains"/>
    <property type="match status" value="3"/>
</dbReference>
<gene>
    <name evidence="11" type="primary">noeK</name>
    <name evidence="11" type="ORF">GCM10007989_30930</name>
</gene>
<protein>
    <submittedName>
        <fullName evidence="11">Phosphomannomutase</fullName>
    </submittedName>
</protein>
<dbReference type="GO" id="GO:0008966">
    <property type="term" value="F:phosphoglucosamine mutase activity"/>
    <property type="evidence" value="ECO:0007669"/>
    <property type="project" value="TreeGrafter"/>
</dbReference>
<dbReference type="InterPro" id="IPR005845">
    <property type="entry name" value="A-D-PHexomutase_a/b/a-II"/>
</dbReference>
<dbReference type="SUPFAM" id="SSF55957">
    <property type="entry name" value="Phosphoglucomutase, C-terminal domain"/>
    <property type="match status" value="1"/>
</dbReference>
<proteinExistence type="inferred from homology"/>
<dbReference type="InterPro" id="IPR050060">
    <property type="entry name" value="Phosphoglucosamine_mutase"/>
</dbReference>
<evidence type="ECO:0000256" key="7">
    <source>
        <dbReference type="RuleBase" id="RU004326"/>
    </source>
</evidence>
<organism evidence="11 12">
    <name type="scientific">Devosia pacifica</name>
    <dbReference type="NCBI Taxonomy" id="1335967"/>
    <lineage>
        <taxon>Bacteria</taxon>
        <taxon>Pseudomonadati</taxon>
        <taxon>Pseudomonadota</taxon>
        <taxon>Alphaproteobacteria</taxon>
        <taxon>Hyphomicrobiales</taxon>
        <taxon>Devosiaceae</taxon>
        <taxon>Devosia</taxon>
    </lineage>
</organism>
<dbReference type="InterPro" id="IPR005844">
    <property type="entry name" value="A-D-PHexomutase_a/b/a-I"/>
</dbReference>
<dbReference type="Proteomes" id="UP000646579">
    <property type="component" value="Unassembled WGS sequence"/>
</dbReference>
<dbReference type="AlphaFoldDB" id="A0A918SCH0"/>
<comment type="caution">
    <text evidence="11">The sequence shown here is derived from an EMBL/GenBank/DDBJ whole genome shotgun (WGS) entry which is preliminary data.</text>
</comment>
<dbReference type="GO" id="GO:0006048">
    <property type="term" value="P:UDP-N-acetylglucosamine biosynthetic process"/>
    <property type="evidence" value="ECO:0007669"/>
    <property type="project" value="TreeGrafter"/>
</dbReference>
<feature type="domain" description="Alpha-D-phosphohexomutase alpha/beta/alpha" evidence="10">
    <location>
        <begin position="261"/>
        <end position="371"/>
    </location>
</feature>
<dbReference type="Pfam" id="PF02879">
    <property type="entry name" value="PGM_PMM_II"/>
    <property type="match status" value="1"/>
</dbReference>
<sequence length="472" mass="49166">MTGSLKFGTSGLRGLVTELSDATCAAYAEAFVAHLQQATGSLHEAVLIGQDLRASSPQIARACAQGLARVGVASINCGTLPTPALALEAQTRSLPAIMVTGSHIPDDRNGLKFYLPQGEITKADEAGITASLATHESEPASVDLPQADGAALDRYAQRYSGLNSTWSLAGLTVGVYQHSSVARDLMVTVLEALGATCLPMARADSFVPVDTEALRAEDTALAQAFAEKQALDAIVSTDGDADRPLISDATGRFLRGDIVGLLTAQRLGAEAVVTPVTSSTAIEASGLFKSVHRTRVGSPFVIGGMQLAAGEALAPVVGFEANGGVLLGSDTSDFSALPTRDALLPIIAVLSLSRQRNQSLADIVASLPSRYTASDRLQQIPSAASSAWLAKLTADPEAMRTMVGARGPVADMDMTDGVRLRLASGDIVHFRASGNAPELRCYTESGSQQEADDLLMWGLATARAAVLEHEQN</sequence>
<dbReference type="GO" id="GO:0004615">
    <property type="term" value="F:phosphomannomutase activity"/>
    <property type="evidence" value="ECO:0007669"/>
    <property type="project" value="TreeGrafter"/>
</dbReference>
<keyword evidence="3" id="KW-0597">Phosphoprotein</keyword>
<dbReference type="Gene3D" id="3.30.310.50">
    <property type="entry name" value="Alpha-D-phosphohexomutase, C-terminal domain"/>
    <property type="match status" value="1"/>
</dbReference>
<comment type="similarity">
    <text evidence="2 7">Belongs to the phosphohexose mutase family.</text>
</comment>
<evidence type="ECO:0000313" key="12">
    <source>
        <dbReference type="Proteomes" id="UP000646579"/>
    </source>
</evidence>
<comment type="cofactor">
    <cofactor evidence="1">
        <name>Mg(2+)</name>
        <dbReference type="ChEBI" id="CHEBI:18420"/>
    </cofactor>
</comment>
<dbReference type="InterPro" id="IPR036900">
    <property type="entry name" value="A-D-PHexomutase_C_sf"/>
</dbReference>
<feature type="domain" description="Alpha-D-phosphohexomutase alpha/beta/alpha" evidence="8">
    <location>
        <begin position="5"/>
        <end position="136"/>
    </location>
</feature>
<name>A0A918SCH0_9HYPH</name>
<evidence type="ECO:0000256" key="5">
    <source>
        <dbReference type="ARBA" id="ARBA00022842"/>
    </source>
</evidence>
<dbReference type="Pfam" id="PF02878">
    <property type="entry name" value="PGM_PMM_I"/>
    <property type="match status" value="1"/>
</dbReference>